<dbReference type="RefSeq" id="WP_075191356.1">
    <property type="nucleotide sequence ID" value="NZ_RBIM01000005.1"/>
</dbReference>
<dbReference type="OrthoDB" id="7629571at2"/>
<dbReference type="Proteomes" id="UP000273675">
    <property type="component" value="Unassembled WGS sequence"/>
</dbReference>
<comment type="caution">
    <text evidence="1">The sequence shown here is derived from an EMBL/GenBank/DDBJ whole genome shotgun (WGS) entry which is preliminary data.</text>
</comment>
<dbReference type="EMBL" id="RBIM01000005">
    <property type="protein sequence ID" value="RKQ96105.1"/>
    <property type="molecule type" value="Genomic_DNA"/>
</dbReference>
<sequence length="202" mass="21886">MAVIDKDAFDGSIVQEELLGACGLTPTQTQISLIARASDGFTVMNGSDAGREMFDDAEIAQIFVIFAETVNDFANADSATLRTAVAAALAGMWTPCSATNPCPFDQNVHGNTRIIFNVHIPGWGFEEARIKFKGIDPSGQFCGLDWLTLNGENCKPYSFQIQTKPVEAPADYEYALFITASQDAGEQKTRVIIDPSIRLTPP</sequence>
<protein>
    <submittedName>
        <fullName evidence="1">Uncharacterized protein</fullName>
    </submittedName>
</protein>
<name>A0A495D2V8_9PROT</name>
<reference evidence="1 2" key="1">
    <citation type="submission" date="2018-10" db="EMBL/GenBank/DDBJ databases">
        <title>Genomic Encyclopedia of Type Strains, Phase IV (KMG-IV): sequencing the most valuable type-strain genomes for metagenomic binning, comparative biology and taxonomic classification.</title>
        <authorList>
            <person name="Goeker M."/>
        </authorList>
    </citation>
    <scope>NUCLEOTIDE SEQUENCE [LARGE SCALE GENOMIC DNA]</scope>
    <source>
        <strain evidence="1 2">DSM 4734</strain>
    </source>
</reference>
<dbReference type="AlphaFoldDB" id="A0A495D2V8"/>
<evidence type="ECO:0000313" key="2">
    <source>
        <dbReference type="Proteomes" id="UP000273675"/>
    </source>
</evidence>
<proteinExistence type="predicted"/>
<evidence type="ECO:0000313" key="1">
    <source>
        <dbReference type="EMBL" id="RKQ96105.1"/>
    </source>
</evidence>
<gene>
    <name evidence="1" type="ORF">C7435_2357</name>
</gene>
<accession>A0A495D2V8</accession>
<organism evidence="1 2">
    <name type="scientific">Maricaulis maris</name>
    <dbReference type="NCBI Taxonomy" id="74318"/>
    <lineage>
        <taxon>Bacteria</taxon>
        <taxon>Pseudomonadati</taxon>
        <taxon>Pseudomonadota</taxon>
        <taxon>Alphaproteobacteria</taxon>
        <taxon>Maricaulales</taxon>
        <taxon>Maricaulaceae</taxon>
        <taxon>Maricaulis</taxon>
    </lineage>
</organism>